<dbReference type="PANTHER" id="PTHR23048">
    <property type="entry name" value="MYOSIN LIGHT CHAIN 1, 3"/>
    <property type="match status" value="1"/>
</dbReference>
<evidence type="ECO:0000256" key="2">
    <source>
        <dbReference type="ARBA" id="ARBA00022670"/>
    </source>
</evidence>
<dbReference type="GO" id="GO:0016920">
    <property type="term" value="F:pyroglutamyl-peptidase activity"/>
    <property type="evidence" value="ECO:0007669"/>
    <property type="project" value="UniProtKB-EC"/>
</dbReference>
<evidence type="ECO:0000256" key="9">
    <source>
        <dbReference type="PROSITE-ProRule" id="PRU10077"/>
    </source>
</evidence>
<dbReference type="CDD" id="cd00051">
    <property type="entry name" value="EFh"/>
    <property type="match status" value="1"/>
</dbReference>
<sequence length="1134" mass="128707">MDPSANVSIYVTGFGPFMGVDDNPSSVLCDTLRKYVHEGCPPEDVPIEVLQEFEAAGISLEGLRALDVAAQACQTEVPEIHRYLRAKREETPKAATAVVHLGVAGDRSHICLECRGVNEANFRIPDVFGFQCCGEPVIPDSPPVLYCSLRLTEILAEMHDKGVNCEISTDAGRYICNYIFFQSLHTAAPYGIPVLFVHIPTFEDMVHEVQVKALLCLFVAIARQLRGDAPSVPVLMRSTVQWEINSIDASQKAGVLWIQLRCLSLAAVRWDESNEGQKTPGRRKKQAQSKQKGKKKKKEIAEEAQAQLEAWCRSTLASVPEADEETKSAAESRKKQLEEMQQAERAMWEPTNSGLEPRSRPMAEDTAGSSAASPKSRPVSKPGKKLTKTWSNKWKTLGRDDASYGLPNLQDRLDQIQNTYFGKADMMDEATVQRMRMVFNRFRNSTGNEILQDDLPHAMEFLGYVVTSEEELHQVARQVTSFHEMDFNEFLEFVEKYSRAQFELYQVVFDTFDEDGSGEIEISELRKLLLSIGIVVVRQMIEEALAVVDADGNGQLNFEEFIYFLTVYQHTEGFTKDEVIKMWNIYTGFVAESVKLKRGQLLQIDDLKDALVAVFGLHSEAHAVRIAYKLCNNANGQKRQFGANEGLTFHEFLIFARGLRIAEQAEYKRHFKRFDQDGSGNISATELRDVLQALGYRPMRQVMGEVLEEVDFEHDAELDFEEFFHFMLLFKQRDGFSQKELQEFSEVFRKFDRDESDNINVHELGDMLRFLGFSVGTDHLYMLLAQVDVNRNGTLDCNEFLRLMRLHRETELKRLHDIFVHRGVAQELLSVPMVPTALQDYLGKDVPLNTVLPHSDLPSEDLDFEDFVTLADKARMARVVSQRRMAGFSPAEITQLEEMFKHYDKDESGDIDSVEVQELLNDFGLSCRTIAERQAALDQLEEAKQLAAEAGVKRPKGKINTMITFWELVQLVRLVKTSRAKAKEEESRVLLEAISFSKQEIDDFRSVFLNWAKYGGLNPSVDEGTLGQRVSLHETAAKKKDTEDLDEEEPGLTQSMFQRLLRSLDLQINQSAKQAMEQKLSHVQLTDKNELSFVGFLQMMRWMLDSNFAGINASAQKVAAARQEDHFSRALQSR</sequence>
<dbReference type="Gene3D" id="1.10.238.10">
    <property type="entry name" value="EF-hand"/>
    <property type="match status" value="4"/>
</dbReference>
<accession>A0A812QW85</accession>
<dbReference type="InterPro" id="IPR018247">
    <property type="entry name" value="EF_Hand_1_Ca_BS"/>
</dbReference>
<gene>
    <name evidence="12" type="ORF">SNAT2548_LOCUS22105</name>
</gene>
<dbReference type="InterPro" id="IPR016125">
    <property type="entry name" value="Peptidase_C15-like"/>
</dbReference>
<dbReference type="SMART" id="SM00054">
    <property type="entry name" value="EFh"/>
    <property type="match status" value="7"/>
</dbReference>
<comment type="catalytic activity">
    <reaction evidence="9">
        <text>Release of an N-terminal pyroglutamyl group from a polypeptide, the second amino acid generally not being Pro.</text>
        <dbReference type="EC" id="3.4.19.3"/>
    </reaction>
</comment>
<feature type="domain" description="EF-hand" evidence="11">
    <location>
        <begin position="775"/>
        <end position="810"/>
    </location>
</feature>
<evidence type="ECO:0000256" key="8">
    <source>
        <dbReference type="ARBA" id="ARBA00022990"/>
    </source>
</evidence>
<feature type="domain" description="EF-hand" evidence="11">
    <location>
        <begin position="500"/>
        <end position="535"/>
    </location>
</feature>
<evidence type="ECO:0000313" key="12">
    <source>
        <dbReference type="EMBL" id="CAE7406389.1"/>
    </source>
</evidence>
<dbReference type="EC" id="3.4.19.3" evidence="9"/>
<keyword evidence="4" id="KW-0677">Repeat</keyword>
<dbReference type="PROSITE" id="PS50222">
    <property type="entry name" value="EF_HAND_2"/>
    <property type="match status" value="6"/>
</dbReference>
<dbReference type="InterPro" id="IPR033694">
    <property type="entry name" value="PGPEP1_Cys_AS"/>
</dbReference>
<reference evidence="12" key="1">
    <citation type="submission" date="2021-02" db="EMBL/GenBank/DDBJ databases">
        <authorList>
            <person name="Dougan E. K."/>
            <person name="Rhodes N."/>
            <person name="Thang M."/>
            <person name="Chan C."/>
        </authorList>
    </citation>
    <scope>NUCLEOTIDE SEQUENCE</scope>
</reference>
<dbReference type="SUPFAM" id="SSF47473">
    <property type="entry name" value="EF-hand"/>
    <property type="match status" value="2"/>
</dbReference>
<dbReference type="PROSITE" id="PS01334">
    <property type="entry name" value="PYRASE_CYS"/>
    <property type="match status" value="1"/>
</dbReference>
<keyword evidence="7" id="KW-0106">Calcium</keyword>
<dbReference type="Gene3D" id="3.40.630.20">
    <property type="entry name" value="Peptidase C15, pyroglutamyl peptidase I-like"/>
    <property type="match status" value="1"/>
</dbReference>
<dbReference type="GO" id="GO:0005509">
    <property type="term" value="F:calcium ion binding"/>
    <property type="evidence" value="ECO:0007669"/>
    <property type="project" value="InterPro"/>
</dbReference>
<keyword evidence="6" id="KW-0788">Thiol protease</keyword>
<feature type="active site" evidence="9">
    <location>
        <position position="176"/>
    </location>
</feature>
<evidence type="ECO:0000256" key="6">
    <source>
        <dbReference type="ARBA" id="ARBA00022807"/>
    </source>
</evidence>
<keyword evidence="5" id="KW-0378">Hydrolase</keyword>
<evidence type="ECO:0000256" key="1">
    <source>
        <dbReference type="ARBA" id="ARBA00006641"/>
    </source>
</evidence>
<feature type="region of interest" description="Disordered" evidence="10">
    <location>
        <begin position="273"/>
        <end position="300"/>
    </location>
</feature>
<dbReference type="AlphaFoldDB" id="A0A812QW85"/>
<dbReference type="OrthoDB" id="186625at2759"/>
<keyword evidence="13" id="KW-1185">Reference proteome</keyword>
<feature type="domain" description="EF-hand" evidence="11">
    <location>
        <begin position="662"/>
        <end position="697"/>
    </location>
</feature>
<evidence type="ECO:0000256" key="3">
    <source>
        <dbReference type="ARBA" id="ARBA00022723"/>
    </source>
</evidence>
<keyword evidence="3" id="KW-0479">Metal-binding</keyword>
<proteinExistence type="inferred from homology"/>
<comment type="similarity">
    <text evidence="1">Belongs to the peptidase C15 family.</text>
</comment>
<evidence type="ECO:0000313" key="13">
    <source>
        <dbReference type="Proteomes" id="UP000604046"/>
    </source>
</evidence>
<keyword evidence="8" id="KW-0007">Acetylation</keyword>
<feature type="domain" description="EF-hand" evidence="11">
    <location>
        <begin position="536"/>
        <end position="571"/>
    </location>
</feature>
<evidence type="ECO:0000256" key="10">
    <source>
        <dbReference type="SAM" id="MobiDB-lite"/>
    </source>
</evidence>
<feature type="domain" description="EF-hand" evidence="11">
    <location>
        <begin position="739"/>
        <end position="774"/>
    </location>
</feature>
<dbReference type="Proteomes" id="UP000604046">
    <property type="component" value="Unassembled WGS sequence"/>
</dbReference>
<dbReference type="InterPro" id="IPR036440">
    <property type="entry name" value="Peptidase_C15-like_sf"/>
</dbReference>
<dbReference type="SUPFAM" id="SSF53182">
    <property type="entry name" value="Pyrrolidone carboxyl peptidase (pyroglutamate aminopeptidase)"/>
    <property type="match status" value="1"/>
</dbReference>
<dbReference type="GO" id="GO:0016460">
    <property type="term" value="C:myosin II complex"/>
    <property type="evidence" value="ECO:0007669"/>
    <property type="project" value="TreeGrafter"/>
</dbReference>
<dbReference type="InterPro" id="IPR011992">
    <property type="entry name" value="EF-hand-dom_pair"/>
</dbReference>
<name>A0A812QW85_9DINO</name>
<feature type="compositionally biased region" description="Basic residues" evidence="10">
    <location>
        <begin position="280"/>
        <end position="298"/>
    </location>
</feature>
<dbReference type="GO" id="GO:0006508">
    <property type="term" value="P:proteolysis"/>
    <property type="evidence" value="ECO:0007669"/>
    <property type="project" value="UniProtKB-KW"/>
</dbReference>
<dbReference type="PANTHER" id="PTHR23048:SF0">
    <property type="entry name" value="CALMODULIN LIKE 3"/>
    <property type="match status" value="1"/>
</dbReference>
<feature type="region of interest" description="Disordered" evidence="10">
    <location>
        <begin position="318"/>
        <end position="391"/>
    </location>
</feature>
<organism evidence="12 13">
    <name type="scientific">Symbiodinium natans</name>
    <dbReference type="NCBI Taxonomy" id="878477"/>
    <lineage>
        <taxon>Eukaryota</taxon>
        <taxon>Sar</taxon>
        <taxon>Alveolata</taxon>
        <taxon>Dinophyceae</taxon>
        <taxon>Suessiales</taxon>
        <taxon>Symbiodiniaceae</taxon>
        <taxon>Symbiodinium</taxon>
    </lineage>
</organism>
<evidence type="ECO:0000256" key="7">
    <source>
        <dbReference type="ARBA" id="ARBA00022837"/>
    </source>
</evidence>
<dbReference type="PROSITE" id="PS00018">
    <property type="entry name" value="EF_HAND_1"/>
    <property type="match status" value="6"/>
</dbReference>
<dbReference type="InterPro" id="IPR002048">
    <property type="entry name" value="EF_hand_dom"/>
</dbReference>
<feature type="domain" description="EF-hand" evidence="11">
    <location>
        <begin position="891"/>
        <end position="926"/>
    </location>
</feature>
<comment type="caution">
    <text evidence="12">The sequence shown here is derived from an EMBL/GenBank/DDBJ whole genome shotgun (WGS) entry which is preliminary data.</text>
</comment>
<evidence type="ECO:0000256" key="4">
    <source>
        <dbReference type="ARBA" id="ARBA00022737"/>
    </source>
</evidence>
<evidence type="ECO:0000256" key="5">
    <source>
        <dbReference type="ARBA" id="ARBA00022801"/>
    </source>
</evidence>
<feature type="compositionally biased region" description="Basic and acidic residues" evidence="10">
    <location>
        <begin position="325"/>
        <end position="338"/>
    </location>
</feature>
<dbReference type="Pfam" id="PF01470">
    <property type="entry name" value="Peptidase_C15"/>
    <property type="match status" value="1"/>
</dbReference>
<dbReference type="EMBL" id="CAJNDS010002275">
    <property type="protein sequence ID" value="CAE7406389.1"/>
    <property type="molecule type" value="Genomic_DNA"/>
</dbReference>
<evidence type="ECO:0000259" key="11">
    <source>
        <dbReference type="PROSITE" id="PS50222"/>
    </source>
</evidence>
<protein>
    <recommendedName>
        <fullName evidence="9">Pyroglutamyl-peptidase I</fullName>
        <ecNumber evidence="9">3.4.19.3</ecNumber>
    </recommendedName>
</protein>
<dbReference type="InterPro" id="IPR050230">
    <property type="entry name" value="CALM/Myosin/TropC-like"/>
</dbReference>
<keyword evidence="2" id="KW-0645">Protease</keyword>
<dbReference type="Pfam" id="PF13499">
    <property type="entry name" value="EF-hand_7"/>
    <property type="match status" value="3"/>
</dbReference>